<reference evidence="1 2" key="2">
    <citation type="journal article" date="2022" name="Mar. Drugs">
        <title>Bioassay-Guided Fractionation Leads to the Detection of Cholic Acid Generated by the Rare Thalassomonas sp.</title>
        <authorList>
            <person name="Pheiffer F."/>
            <person name="Schneider Y.K."/>
            <person name="Hansen E.H."/>
            <person name="Andersen J.H."/>
            <person name="Isaksson J."/>
            <person name="Busche T."/>
            <person name="R C."/>
            <person name="Kalinowski J."/>
            <person name="Zyl L.V."/>
            <person name="Trindade M."/>
        </authorList>
    </citation>
    <scope>NUCLEOTIDE SEQUENCE [LARGE SCALE GENOMIC DNA]</scope>
    <source>
        <strain evidence="1 2">XOM25</strain>
    </source>
</reference>
<proteinExistence type="predicted"/>
<accession>A0AAF0CAX2</accession>
<dbReference type="AlphaFoldDB" id="A0AAF0CAX2"/>
<evidence type="ECO:0000313" key="2">
    <source>
        <dbReference type="Proteomes" id="UP000032352"/>
    </source>
</evidence>
<dbReference type="Proteomes" id="UP000032352">
    <property type="component" value="Chromosome"/>
</dbReference>
<name>A0AAF0CAX2_9GAMM</name>
<dbReference type="KEGG" id="tvd:SG34_007720"/>
<keyword evidence="2" id="KW-1185">Reference proteome</keyword>
<protein>
    <submittedName>
        <fullName evidence="1">Uncharacterized protein</fullName>
    </submittedName>
</protein>
<organism evidence="1 2">
    <name type="scientific">Thalassomonas viridans</name>
    <dbReference type="NCBI Taxonomy" id="137584"/>
    <lineage>
        <taxon>Bacteria</taxon>
        <taxon>Pseudomonadati</taxon>
        <taxon>Pseudomonadota</taxon>
        <taxon>Gammaproteobacteria</taxon>
        <taxon>Alteromonadales</taxon>
        <taxon>Colwelliaceae</taxon>
        <taxon>Thalassomonas</taxon>
    </lineage>
</organism>
<dbReference type="EMBL" id="CP059733">
    <property type="protein sequence ID" value="WDE06780.1"/>
    <property type="molecule type" value="Genomic_DNA"/>
</dbReference>
<evidence type="ECO:0000313" key="1">
    <source>
        <dbReference type="EMBL" id="WDE06780.1"/>
    </source>
</evidence>
<gene>
    <name evidence="1" type="ORF">SG34_007720</name>
</gene>
<sequence length="72" mass="7858">MAVNELWAVLQLSALKKCDVAQRQLHFSALIAAKLPKGLHLFKNKQAPANMLTGKTLCVLPVSFLTLSLTVL</sequence>
<dbReference type="RefSeq" id="WP_152647163.1">
    <property type="nucleotide sequence ID" value="NZ_CP059733.1"/>
</dbReference>
<reference evidence="1 2" key="1">
    <citation type="journal article" date="2015" name="Genome Announc.">
        <title>Draft Genome Sequences of Marine Isolates of Thalassomonas viridans and Thalassomonas actiniarum.</title>
        <authorList>
            <person name="Olonade I."/>
            <person name="van Zyl L.J."/>
            <person name="Trindade M."/>
        </authorList>
    </citation>
    <scope>NUCLEOTIDE SEQUENCE [LARGE SCALE GENOMIC DNA]</scope>
    <source>
        <strain evidence="1 2">XOM25</strain>
    </source>
</reference>